<dbReference type="InterPro" id="IPR053521">
    <property type="entry name" value="McjB-like"/>
</dbReference>
<dbReference type="Pfam" id="PF13471">
    <property type="entry name" value="Transglut_core3"/>
    <property type="match status" value="1"/>
</dbReference>
<dbReference type="RefSeq" id="WP_344524767.1">
    <property type="nucleotide sequence ID" value="NZ_BAAAPE010000002.1"/>
</dbReference>
<reference evidence="3" key="1">
    <citation type="journal article" date="2019" name="Int. J. Syst. Evol. Microbiol.">
        <title>The Global Catalogue of Microorganisms (GCM) 10K type strain sequencing project: providing services to taxonomists for standard genome sequencing and annotation.</title>
        <authorList>
            <consortium name="The Broad Institute Genomics Platform"/>
            <consortium name="The Broad Institute Genome Sequencing Center for Infectious Disease"/>
            <person name="Wu L."/>
            <person name="Ma J."/>
        </authorList>
    </citation>
    <scope>NUCLEOTIDE SEQUENCE [LARGE SCALE GENOMIC DNA]</scope>
    <source>
        <strain evidence="3">JCM 15478</strain>
    </source>
</reference>
<name>A0ABP5H913_9ACTN</name>
<evidence type="ECO:0000313" key="2">
    <source>
        <dbReference type="EMBL" id="GAA2066017.1"/>
    </source>
</evidence>
<gene>
    <name evidence="2" type="ORF">GCM10009801_11960</name>
</gene>
<dbReference type="InterPro" id="IPR032708">
    <property type="entry name" value="McjB_C"/>
</dbReference>
<dbReference type="Proteomes" id="UP001500016">
    <property type="component" value="Unassembled WGS sequence"/>
</dbReference>
<dbReference type="NCBIfam" id="NF033537">
    <property type="entry name" value="lasso_biosyn_B2"/>
    <property type="match status" value="1"/>
</dbReference>
<organism evidence="2 3">
    <name type="scientific">Streptomyces albiaxialis</name>
    <dbReference type="NCBI Taxonomy" id="329523"/>
    <lineage>
        <taxon>Bacteria</taxon>
        <taxon>Bacillati</taxon>
        <taxon>Actinomycetota</taxon>
        <taxon>Actinomycetes</taxon>
        <taxon>Kitasatosporales</taxon>
        <taxon>Streptomycetaceae</taxon>
        <taxon>Streptomyces</taxon>
    </lineage>
</organism>
<proteinExistence type="predicted"/>
<comment type="caution">
    <text evidence="2">The sequence shown here is derived from an EMBL/GenBank/DDBJ whole genome shotgun (WGS) entry which is preliminary data.</text>
</comment>
<dbReference type="EMBL" id="BAAAPE010000002">
    <property type="protein sequence ID" value="GAA2066017.1"/>
    <property type="molecule type" value="Genomic_DNA"/>
</dbReference>
<sequence>MSLPQALGHSPRSVPLPRRLLVRLAVGAARALAHLPPRRIRAVLERVRRGARPASYRDAAAARDAVTAVSLASTGPEGCLPRSLATALLCRVRGQWPVWCVGARRLPPFGAHAWVEAEGVPVGEDVPPDYFRPFFTVP</sequence>
<evidence type="ECO:0000259" key="1">
    <source>
        <dbReference type="Pfam" id="PF13471"/>
    </source>
</evidence>
<keyword evidence="3" id="KW-1185">Reference proteome</keyword>
<evidence type="ECO:0000313" key="3">
    <source>
        <dbReference type="Proteomes" id="UP001500016"/>
    </source>
</evidence>
<feature type="domain" description="Microcin J25-processing protein McjB C-terminal" evidence="1">
    <location>
        <begin position="24"/>
        <end position="135"/>
    </location>
</feature>
<accession>A0ABP5H913</accession>
<protein>
    <recommendedName>
        <fullName evidence="1">Microcin J25-processing protein McjB C-terminal domain-containing protein</fullName>
    </recommendedName>
</protein>